<dbReference type="Proteomes" id="UP000593561">
    <property type="component" value="Unassembled WGS sequence"/>
</dbReference>
<feature type="region of interest" description="Disordered" evidence="1">
    <location>
        <begin position="1"/>
        <end position="61"/>
    </location>
</feature>
<reference evidence="2 3" key="1">
    <citation type="journal article" date="2019" name="Genome Biol. Evol.">
        <title>Insights into the evolution of the New World diploid cottons (Gossypium, subgenus Houzingenia) based on genome sequencing.</title>
        <authorList>
            <person name="Grover C.E."/>
            <person name="Arick M.A. 2nd"/>
            <person name="Thrash A."/>
            <person name="Conover J.L."/>
            <person name="Sanders W.S."/>
            <person name="Peterson D.G."/>
            <person name="Frelichowski J.E."/>
            <person name="Scheffler J.A."/>
            <person name="Scheffler B.E."/>
            <person name="Wendel J.F."/>
        </authorList>
    </citation>
    <scope>NUCLEOTIDE SEQUENCE [LARGE SCALE GENOMIC DNA]</scope>
    <source>
        <strain evidence="2">27</strain>
        <tissue evidence="2">Leaf</tissue>
    </source>
</reference>
<feature type="compositionally biased region" description="Low complexity" evidence="1">
    <location>
        <begin position="14"/>
        <end position="29"/>
    </location>
</feature>
<dbReference type="AlphaFoldDB" id="A0A7J8SGQ6"/>
<name>A0A7J8SGQ6_GOSDV</name>
<keyword evidence="3" id="KW-1185">Reference proteome</keyword>
<proteinExistence type="predicted"/>
<accession>A0A7J8SGQ6</accession>
<evidence type="ECO:0000313" key="2">
    <source>
        <dbReference type="EMBL" id="MBA0625307.1"/>
    </source>
</evidence>
<gene>
    <name evidence="2" type="ORF">Godav_010520</name>
</gene>
<organism evidence="2 3">
    <name type="scientific">Gossypium davidsonii</name>
    <name type="common">Davidson's cotton</name>
    <name type="synonym">Gossypium klotzschianum subsp. davidsonii</name>
    <dbReference type="NCBI Taxonomy" id="34287"/>
    <lineage>
        <taxon>Eukaryota</taxon>
        <taxon>Viridiplantae</taxon>
        <taxon>Streptophyta</taxon>
        <taxon>Embryophyta</taxon>
        <taxon>Tracheophyta</taxon>
        <taxon>Spermatophyta</taxon>
        <taxon>Magnoliopsida</taxon>
        <taxon>eudicotyledons</taxon>
        <taxon>Gunneridae</taxon>
        <taxon>Pentapetalae</taxon>
        <taxon>rosids</taxon>
        <taxon>malvids</taxon>
        <taxon>Malvales</taxon>
        <taxon>Malvaceae</taxon>
        <taxon>Malvoideae</taxon>
        <taxon>Gossypium</taxon>
    </lineage>
</organism>
<comment type="caution">
    <text evidence="2">The sequence shown here is derived from an EMBL/GenBank/DDBJ whole genome shotgun (WGS) entry which is preliminary data.</text>
</comment>
<protein>
    <submittedName>
        <fullName evidence="2">Uncharacterized protein</fullName>
    </submittedName>
</protein>
<evidence type="ECO:0000313" key="3">
    <source>
        <dbReference type="Proteomes" id="UP000593561"/>
    </source>
</evidence>
<evidence type="ECO:0000256" key="1">
    <source>
        <dbReference type="SAM" id="MobiDB-lite"/>
    </source>
</evidence>
<dbReference type="EMBL" id="JABFAC010000009">
    <property type="protein sequence ID" value="MBA0625307.1"/>
    <property type="molecule type" value="Genomic_DNA"/>
</dbReference>
<sequence>MQTPPHSLFYQGGSSSQYPQLEQPQSPLEQPQPPLKVEPMRNPARNRRPPPCGTNSDWHIH</sequence>